<sequence length="124" mass="13513">MADARMIPLADVLSVTTDILLSRSHMDGLYALLGHMTGQDVFTHQLPSVADACKPALIQQHPFLADLTPPAEADTPDLMAWLVEAERAHGEEISVTPLETWMRRDPIEDAADMVGADKVWLPGA</sequence>
<keyword evidence="3" id="KW-1185">Reference proteome</keyword>
<comment type="caution">
    <text evidence="2">The sequence shown here is derived from an EMBL/GenBank/DDBJ whole genome shotgun (WGS) entry which is preliminary data.</text>
</comment>
<dbReference type="InterPro" id="IPR056638">
    <property type="entry name" value="DUF7736"/>
</dbReference>
<feature type="domain" description="DUF7736" evidence="1">
    <location>
        <begin position="8"/>
        <end position="66"/>
    </location>
</feature>
<name>A0ABT7A9B3_9ACTN</name>
<dbReference type="Pfam" id="PF24875">
    <property type="entry name" value="DUF7736"/>
    <property type="match status" value="1"/>
</dbReference>
<gene>
    <name evidence="2" type="ORF">NMN56_039490</name>
</gene>
<reference evidence="2 3" key="1">
    <citation type="submission" date="2023-05" db="EMBL/GenBank/DDBJ databases">
        <title>Streptantibioticus silvisoli sp. nov., acidotolerant actinomycetes 1 from pine litter.</title>
        <authorList>
            <person name="Swiecimska M."/>
            <person name="Golinska P."/>
            <person name="Sangal V."/>
            <person name="Wachnowicz B."/>
            <person name="Goodfellow M."/>
        </authorList>
    </citation>
    <scope>NUCLEOTIDE SEQUENCE [LARGE SCALE GENOMIC DNA]</scope>
    <source>
        <strain evidence="2 3">DSM 42109</strain>
    </source>
</reference>
<dbReference type="Proteomes" id="UP001214441">
    <property type="component" value="Unassembled WGS sequence"/>
</dbReference>
<evidence type="ECO:0000313" key="2">
    <source>
        <dbReference type="EMBL" id="MDJ1137941.1"/>
    </source>
</evidence>
<dbReference type="EMBL" id="JANCPR020000069">
    <property type="protein sequence ID" value="MDJ1137941.1"/>
    <property type="molecule type" value="Genomic_DNA"/>
</dbReference>
<evidence type="ECO:0000259" key="1">
    <source>
        <dbReference type="Pfam" id="PF24875"/>
    </source>
</evidence>
<organism evidence="2 3">
    <name type="scientific">Streptomyces iconiensis</name>
    <dbReference type="NCBI Taxonomy" id="1384038"/>
    <lineage>
        <taxon>Bacteria</taxon>
        <taxon>Bacillati</taxon>
        <taxon>Actinomycetota</taxon>
        <taxon>Actinomycetes</taxon>
        <taxon>Kitasatosporales</taxon>
        <taxon>Streptomycetaceae</taxon>
        <taxon>Streptomyces</taxon>
    </lineage>
</organism>
<evidence type="ECO:0000313" key="3">
    <source>
        <dbReference type="Proteomes" id="UP001214441"/>
    </source>
</evidence>
<protein>
    <recommendedName>
        <fullName evidence="1">DUF7736 domain-containing protein</fullName>
    </recommendedName>
</protein>
<dbReference type="RefSeq" id="WP_274039032.1">
    <property type="nucleotide sequence ID" value="NZ_JANCPR020000069.1"/>
</dbReference>
<proteinExistence type="predicted"/>
<accession>A0ABT7A9B3</accession>